<evidence type="ECO:0008006" key="4">
    <source>
        <dbReference type="Google" id="ProtNLM"/>
    </source>
</evidence>
<evidence type="ECO:0000256" key="1">
    <source>
        <dbReference type="SAM" id="MobiDB-lite"/>
    </source>
</evidence>
<dbReference type="PANTHER" id="PTHR44103:SF1">
    <property type="entry name" value="PROPROTEIN CONVERTASE P"/>
    <property type="match status" value="1"/>
</dbReference>
<keyword evidence="3" id="KW-1185">Reference proteome</keyword>
<feature type="region of interest" description="Disordered" evidence="1">
    <location>
        <begin position="418"/>
        <end position="447"/>
    </location>
</feature>
<protein>
    <recommendedName>
        <fullName evidence="4">Histidine kinase</fullName>
    </recommendedName>
</protein>
<dbReference type="EMBL" id="JASCIQ010000014">
    <property type="protein sequence ID" value="MDI3405216.1"/>
    <property type="molecule type" value="Genomic_DNA"/>
</dbReference>
<dbReference type="Gene3D" id="2.130.10.130">
    <property type="entry name" value="Integrin alpha, N-terminal"/>
    <property type="match status" value="2"/>
</dbReference>
<evidence type="ECO:0000313" key="3">
    <source>
        <dbReference type="Proteomes" id="UP001223978"/>
    </source>
</evidence>
<accession>A0ABT6SAJ8</accession>
<gene>
    <name evidence="2" type="ORF">QIS96_15485</name>
</gene>
<dbReference type="SUPFAM" id="SSF69318">
    <property type="entry name" value="Integrin alpha N-terminal domain"/>
    <property type="match status" value="1"/>
</dbReference>
<dbReference type="Proteomes" id="UP001223978">
    <property type="component" value="Unassembled WGS sequence"/>
</dbReference>
<feature type="region of interest" description="Disordered" evidence="1">
    <location>
        <begin position="363"/>
        <end position="382"/>
    </location>
</feature>
<feature type="compositionally biased region" description="Gly residues" evidence="1">
    <location>
        <begin position="40"/>
        <end position="51"/>
    </location>
</feature>
<dbReference type="RefSeq" id="WP_282543160.1">
    <property type="nucleotide sequence ID" value="NZ_JASCIQ010000014.1"/>
</dbReference>
<organism evidence="2 3">
    <name type="scientific">Streptomyces cavernicola</name>
    <dbReference type="NCBI Taxonomy" id="3043613"/>
    <lineage>
        <taxon>Bacteria</taxon>
        <taxon>Bacillati</taxon>
        <taxon>Actinomycetota</taxon>
        <taxon>Actinomycetes</taxon>
        <taxon>Kitasatosporales</taxon>
        <taxon>Streptomycetaceae</taxon>
        <taxon>Streptomyces</taxon>
    </lineage>
</organism>
<feature type="region of interest" description="Disordered" evidence="1">
    <location>
        <begin position="40"/>
        <end position="86"/>
    </location>
</feature>
<evidence type="ECO:0000313" key="2">
    <source>
        <dbReference type="EMBL" id="MDI3405216.1"/>
    </source>
</evidence>
<proteinExistence type="predicted"/>
<name>A0ABT6SAJ8_9ACTN</name>
<reference evidence="2 3" key="1">
    <citation type="submission" date="2023-05" db="EMBL/GenBank/DDBJ databases">
        <title>Draft genome sequence of Streptomyces sp. B-S-A6 isolated from a cave soil in Thailand.</title>
        <authorList>
            <person name="Chamroensaksri N."/>
            <person name="Muangham S."/>
        </authorList>
    </citation>
    <scope>NUCLEOTIDE SEQUENCE [LARGE SCALE GENOMIC DNA]</scope>
    <source>
        <strain evidence="2 3">B-S-A6</strain>
    </source>
</reference>
<dbReference type="InterPro" id="IPR028994">
    <property type="entry name" value="Integrin_alpha_N"/>
</dbReference>
<sequence>MIPHPASRPTSRSASRAARSAAAVCAVSLLLGPLAGCGGGADGSSAAGGGKPAAKEPAVPGESRPPAAGNGTKDPDDVNGDGHRDLLVPVLAGPADQPGADQRVAVVYGSAKGLDPVTRTVLGRGDLGLPASPEGGGRDALSVSEVLTADLDGDGFPDFVSSVAGGTATDGQVSTARRIPHVTWGGPNGPKAAGKATGISLPQDVAKLGVESLVRGDFDGDGHHDLAGLAQNEGSRPVVLYGPFTRAGAPARSDVSLPPADGTLIADAIDPSGEPRATSLLVQAANDGEQSENTLYRARRGSGLDTDGEQLRIGSAHAFGDFDGDGVRDVAIGDDGGRNDEPGYETEAPDVSGSLAVYPGKGGAPVTHRLPKPPKSGSTDYGPGGFVAADPDGDGRDGLLVATYEGATLIDGDRRTPVLREGPAESAGEKTSAKWRHARPAGAGDFDGDGKDELVLHWGAGTLFALYGEHPTHWWITEGTTAKDQSAFSTVGLAGRPASD</sequence>
<feature type="compositionally biased region" description="Basic and acidic residues" evidence="1">
    <location>
        <begin position="73"/>
        <end position="86"/>
    </location>
</feature>
<feature type="region of interest" description="Disordered" evidence="1">
    <location>
        <begin position="334"/>
        <end position="353"/>
    </location>
</feature>
<comment type="caution">
    <text evidence="2">The sequence shown here is derived from an EMBL/GenBank/DDBJ whole genome shotgun (WGS) entry which is preliminary data.</text>
</comment>
<dbReference type="PANTHER" id="PTHR44103">
    <property type="entry name" value="PROPROTEIN CONVERTASE P"/>
    <property type="match status" value="1"/>
</dbReference>